<comment type="caution">
    <text evidence="5">The sequence shown here is derived from an EMBL/GenBank/DDBJ whole genome shotgun (WGS) entry which is preliminary data.</text>
</comment>
<comment type="similarity">
    <text evidence="3">Belongs to the flavoredoxin family.</text>
</comment>
<protein>
    <submittedName>
        <fullName evidence="5">NADH-FMN oxidoreductase RutF, flavin reductase (DIM6/NTAB) family</fullName>
    </submittedName>
</protein>
<keyword evidence="6" id="KW-1185">Reference proteome</keyword>
<dbReference type="RefSeq" id="WP_091709247.1">
    <property type="nucleotide sequence ID" value="NZ_FNCA01000003.1"/>
</dbReference>
<dbReference type="Pfam" id="PF01613">
    <property type="entry name" value="Flavin_Reduct"/>
    <property type="match status" value="1"/>
</dbReference>
<dbReference type="PANTHER" id="PTHR43567">
    <property type="entry name" value="FLAVOREDOXIN-RELATED-RELATED"/>
    <property type="match status" value="1"/>
</dbReference>
<evidence type="ECO:0000259" key="4">
    <source>
        <dbReference type="SMART" id="SM00903"/>
    </source>
</evidence>
<dbReference type="SMART" id="SM00903">
    <property type="entry name" value="Flavin_Reduct"/>
    <property type="match status" value="1"/>
</dbReference>
<dbReference type="PANTHER" id="PTHR43567:SF1">
    <property type="entry name" value="FLAVOREDOXIN"/>
    <property type="match status" value="1"/>
</dbReference>
<evidence type="ECO:0000313" key="6">
    <source>
        <dbReference type="Proteomes" id="UP000199259"/>
    </source>
</evidence>
<dbReference type="Gene3D" id="2.30.110.10">
    <property type="entry name" value="Electron Transport, Fmn-binding Protein, Chain A"/>
    <property type="match status" value="1"/>
</dbReference>
<dbReference type="SUPFAM" id="SSF50475">
    <property type="entry name" value="FMN-binding split barrel"/>
    <property type="match status" value="1"/>
</dbReference>
<dbReference type="InterPro" id="IPR002563">
    <property type="entry name" value="Flavin_Rdtase-like_dom"/>
</dbReference>
<dbReference type="InterPro" id="IPR052174">
    <property type="entry name" value="Flavoredoxin"/>
</dbReference>
<dbReference type="GO" id="GO:0010181">
    <property type="term" value="F:FMN binding"/>
    <property type="evidence" value="ECO:0007669"/>
    <property type="project" value="InterPro"/>
</dbReference>
<evidence type="ECO:0000256" key="3">
    <source>
        <dbReference type="ARBA" id="ARBA00038054"/>
    </source>
</evidence>
<evidence type="ECO:0000256" key="1">
    <source>
        <dbReference type="ARBA" id="ARBA00001917"/>
    </source>
</evidence>
<name>A0A7Z7AVM2_9EURY</name>
<evidence type="ECO:0000313" key="5">
    <source>
        <dbReference type="EMBL" id="SDF64147.1"/>
    </source>
</evidence>
<dbReference type="InterPro" id="IPR012349">
    <property type="entry name" value="Split_barrel_FMN-bd"/>
</dbReference>
<proteinExistence type="inferred from homology"/>
<reference evidence="5 6" key="1">
    <citation type="submission" date="2016-10" db="EMBL/GenBank/DDBJ databases">
        <authorList>
            <person name="Varghese N."/>
            <person name="Submissions S."/>
        </authorList>
    </citation>
    <scope>NUCLEOTIDE SEQUENCE [LARGE SCALE GENOMIC DNA]</scope>
    <source>
        <strain evidence="5 6">PL 12/M</strain>
    </source>
</reference>
<comment type="cofactor">
    <cofactor evidence="1">
        <name>FMN</name>
        <dbReference type="ChEBI" id="CHEBI:58210"/>
    </cofactor>
</comment>
<feature type="domain" description="Flavin reductase like" evidence="4">
    <location>
        <begin position="10"/>
        <end position="164"/>
    </location>
</feature>
<dbReference type="EMBL" id="FNCA01000003">
    <property type="protein sequence ID" value="SDF64147.1"/>
    <property type="molecule type" value="Genomic_DNA"/>
</dbReference>
<keyword evidence="2" id="KW-0285">Flavoprotein</keyword>
<dbReference type="AlphaFoldDB" id="A0A7Z7AVM2"/>
<sequence>MKRSIGAKTLAYPTPAWLVGTYDMFGKANAMTAAWAGICCSDPPCISVSLRKATYSYANIMEKEAFTINIPSENYVKETDYFGIASGRDEDKFEKMGLTPVKSDVVYAPYIEEFPVVLECKLVQSFELGLHTQFIGEIMDIKADESVLDEKGNPVIEKIKPIIYSPERSYYGLGELLGKAFSIGMEGIKK</sequence>
<accession>A0A7Z7AVM2</accession>
<organism evidence="5 6">
    <name type="scientific">Methanolobus vulcani</name>
    <dbReference type="NCBI Taxonomy" id="38026"/>
    <lineage>
        <taxon>Archaea</taxon>
        <taxon>Methanobacteriati</taxon>
        <taxon>Methanobacteriota</taxon>
        <taxon>Stenosarchaea group</taxon>
        <taxon>Methanomicrobia</taxon>
        <taxon>Methanosarcinales</taxon>
        <taxon>Methanosarcinaceae</taxon>
        <taxon>Methanolobus</taxon>
    </lineage>
</organism>
<dbReference type="Proteomes" id="UP000199259">
    <property type="component" value="Unassembled WGS sequence"/>
</dbReference>
<evidence type="ECO:0000256" key="2">
    <source>
        <dbReference type="ARBA" id="ARBA00022630"/>
    </source>
</evidence>
<dbReference type="OrthoDB" id="8522at2157"/>
<gene>
    <name evidence="5" type="ORF">SAMN04488589_0987</name>
</gene>